<reference evidence="3 4" key="1">
    <citation type="submission" date="2019-08" db="EMBL/GenBank/DDBJ databases">
        <title>Draft genome sequences of two oriental melons (Cucumis melo L. var makuwa).</title>
        <authorList>
            <person name="Kwon S.-Y."/>
        </authorList>
    </citation>
    <scope>NUCLEOTIDE SEQUENCE [LARGE SCALE GENOMIC DNA]</scope>
    <source>
        <strain evidence="4">cv. Chang Bougi</strain>
        <strain evidence="3">cv. SW 3</strain>
        <tissue evidence="1">Leaf</tissue>
    </source>
</reference>
<evidence type="ECO:0000313" key="4">
    <source>
        <dbReference type="Proteomes" id="UP000321947"/>
    </source>
</evidence>
<organism evidence="1 3">
    <name type="scientific">Cucumis melo var. makuwa</name>
    <name type="common">Oriental melon</name>
    <dbReference type="NCBI Taxonomy" id="1194695"/>
    <lineage>
        <taxon>Eukaryota</taxon>
        <taxon>Viridiplantae</taxon>
        <taxon>Streptophyta</taxon>
        <taxon>Embryophyta</taxon>
        <taxon>Tracheophyta</taxon>
        <taxon>Spermatophyta</taxon>
        <taxon>Magnoliopsida</taxon>
        <taxon>eudicotyledons</taxon>
        <taxon>Gunneridae</taxon>
        <taxon>Pentapetalae</taxon>
        <taxon>rosids</taxon>
        <taxon>fabids</taxon>
        <taxon>Cucurbitales</taxon>
        <taxon>Cucurbitaceae</taxon>
        <taxon>Benincaseae</taxon>
        <taxon>Cucumis</taxon>
    </lineage>
</organism>
<protein>
    <submittedName>
        <fullName evidence="1">Uncharacterized protein</fullName>
    </submittedName>
</protein>
<dbReference type="OrthoDB" id="1303810at2759"/>
<dbReference type="Proteomes" id="UP000321947">
    <property type="component" value="Unassembled WGS sequence"/>
</dbReference>
<accession>A0A5A7UP41</accession>
<dbReference type="AlphaFoldDB" id="A0A5A7UP41"/>
<dbReference type="Proteomes" id="UP000321393">
    <property type="component" value="Unassembled WGS sequence"/>
</dbReference>
<evidence type="ECO:0000313" key="1">
    <source>
        <dbReference type="EMBL" id="KAA0056066.1"/>
    </source>
</evidence>
<name>A0A5A7UP41_CUCMM</name>
<evidence type="ECO:0000313" key="3">
    <source>
        <dbReference type="Proteomes" id="UP000321393"/>
    </source>
</evidence>
<comment type="caution">
    <text evidence="1">The sequence shown here is derived from an EMBL/GenBank/DDBJ whole genome shotgun (WGS) entry which is preliminary data.</text>
</comment>
<dbReference type="EMBL" id="SSTD01016175">
    <property type="protein sequence ID" value="TYK01522.1"/>
    <property type="molecule type" value="Genomic_DNA"/>
</dbReference>
<evidence type="ECO:0000313" key="2">
    <source>
        <dbReference type="EMBL" id="TYK01522.1"/>
    </source>
</evidence>
<gene>
    <name evidence="2" type="ORF">E5676_scaffold451G00840</name>
    <name evidence="1" type="ORF">E6C27_scaffold323G00160</name>
</gene>
<proteinExistence type="predicted"/>
<dbReference type="EMBL" id="SSTE01008349">
    <property type="protein sequence ID" value="KAA0056066.1"/>
    <property type="molecule type" value="Genomic_DNA"/>
</dbReference>
<sequence length="157" mass="18249">MKFCPFNIQQNDVFGYSSVDLTRKVVQVVQHRRIWDVLKVDDVEDQQLNILEIVVGHLLLEHIENETLCRLDVDPIVVERTIVRHVVDDFIKDTMSFPSDFDETNALFNFDADAFYNMRGTSLMPLNPILVLLRDDKTLGTWIDGYSLSHIHRSRMG</sequence>